<dbReference type="PANTHER" id="PTHR46766">
    <property type="entry name" value="GLUTAMINE-RICH PROTEIN 2"/>
    <property type="match status" value="1"/>
</dbReference>
<feature type="domain" description="SHOCT" evidence="4">
    <location>
        <begin position="424"/>
        <end position="451"/>
    </location>
</feature>
<dbReference type="Pfam" id="PF09851">
    <property type="entry name" value="SHOCT"/>
    <property type="match status" value="1"/>
</dbReference>
<proteinExistence type="inferred from homology"/>
<dbReference type="RefSeq" id="WP_069401072.1">
    <property type="nucleotide sequence ID" value="NZ_JACKTB010000106.1"/>
</dbReference>
<dbReference type="AlphaFoldDB" id="A0A1E3SSZ7"/>
<feature type="domain" description="PPE" evidence="3">
    <location>
        <begin position="2"/>
        <end position="164"/>
    </location>
</feature>
<feature type="region of interest" description="Disordered" evidence="2">
    <location>
        <begin position="380"/>
        <end position="408"/>
    </location>
</feature>
<evidence type="ECO:0000256" key="2">
    <source>
        <dbReference type="SAM" id="MobiDB-lite"/>
    </source>
</evidence>
<dbReference type="InterPro" id="IPR022171">
    <property type="entry name" value="PPE_C"/>
</dbReference>
<feature type="compositionally biased region" description="Polar residues" evidence="2">
    <location>
        <begin position="162"/>
        <end position="177"/>
    </location>
</feature>
<dbReference type="Proteomes" id="UP000094224">
    <property type="component" value="Unassembled WGS sequence"/>
</dbReference>
<evidence type="ECO:0000313" key="7">
    <source>
        <dbReference type="Proteomes" id="UP000094224"/>
    </source>
</evidence>
<dbReference type="InterPro" id="IPR018649">
    <property type="entry name" value="SHOCT"/>
</dbReference>
<dbReference type="Gene3D" id="1.20.1260.20">
    <property type="entry name" value="PPE superfamily"/>
    <property type="match status" value="1"/>
</dbReference>
<evidence type="ECO:0000256" key="1">
    <source>
        <dbReference type="ARBA" id="ARBA00010652"/>
    </source>
</evidence>
<dbReference type="FunFam" id="1.20.1260.20:FF:000001">
    <property type="entry name" value="PPE family protein PPE41"/>
    <property type="match status" value="1"/>
</dbReference>
<feature type="domain" description="PPE family C-terminal" evidence="5">
    <location>
        <begin position="313"/>
        <end position="391"/>
    </location>
</feature>
<accession>A0A1E3SSZ7</accession>
<dbReference type="Pfam" id="PF00823">
    <property type="entry name" value="PPE"/>
    <property type="match status" value="1"/>
</dbReference>
<name>A0A1E3SSZ7_9MYCO</name>
<reference evidence="7" key="1">
    <citation type="submission" date="2016-09" db="EMBL/GenBank/DDBJ databases">
        <authorList>
            <person name="Greninger A.L."/>
            <person name="Jerome K.R."/>
            <person name="Mcnair B."/>
            <person name="Wallis C."/>
            <person name="Fang F."/>
        </authorList>
    </citation>
    <scope>NUCLEOTIDE SEQUENCE [LARGE SCALE GENOMIC DNA]</scope>
    <source>
        <strain evidence="7">BC1_M4</strain>
    </source>
</reference>
<evidence type="ECO:0000313" key="6">
    <source>
        <dbReference type="EMBL" id="ODR05280.1"/>
    </source>
</evidence>
<dbReference type="STRING" id="243061.AWC25_16165"/>
<gene>
    <name evidence="6" type="ORF">BHQ21_14705</name>
</gene>
<dbReference type="InterPro" id="IPR000030">
    <property type="entry name" value="PPE_dom"/>
</dbReference>
<dbReference type="EMBL" id="MIHC01000024">
    <property type="protein sequence ID" value="ODR05280.1"/>
    <property type="molecule type" value="Genomic_DNA"/>
</dbReference>
<dbReference type="InterPro" id="IPR038332">
    <property type="entry name" value="PPE_sf"/>
</dbReference>
<sequence>MDFASLPPEINSARIYAGPGSAPMLAAASAWEAVAAELHSTAIAYQSAINELTSGPWLGPAATTMAAAAAQYMSWVTAAAAQAEQTASQAMLAAAAYEAAFAETVPPPVVAANRALLATLVATNFFGQNTAAIAATEAQYGEMWAQDTGAMQTYAATAASASRLQPFQSPPSNTSSDGAAGQASAVRAAVNTAAGDARGVVGSTPQTFVAGQEVADLGATDLAFPGLGGRDALGLAADLSAVFLDPEFGAASLAADTSLGTTALPYDVGGYYTGVHTDDIVSGWAGVQAWPGNASVPPTSFPVLTNPTETVTGGFNQASSVGRLSVPPGWAAAAPELRALTTALPAATVGAAAQATGSSAGSLFSQLALAGMAGRAMAGATGSGGAGAKERIGVPGRKPKDAKSPEVSEVLPARLGGPITSIAAELRELASLRDAGILTQDEFVEQKQRLLPRDP</sequence>
<dbReference type="PANTHER" id="PTHR46766:SF1">
    <property type="entry name" value="GLUTAMINE-RICH PROTEIN 2"/>
    <property type="match status" value="1"/>
</dbReference>
<keyword evidence="7" id="KW-1185">Reference proteome</keyword>
<comment type="similarity">
    <text evidence="1">Belongs to the mycobacterial PPE family.</text>
</comment>
<dbReference type="SUPFAM" id="SSF140459">
    <property type="entry name" value="PE/PPE dimer-like"/>
    <property type="match status" value="1"/>
</dbReference>
<evidence type="ECO:0000259" key="3">
    <source>
        <dbReference type="Pfam" id="PF00823"/>
    </source>
</evidence>
<comment type="caution">
    <text evidence="6">The sequence shown here is derived from an EMBL/GenBank/DDBJ whole genome shotgun (WGS) entry which is preliminary data.</text>
</comment>
<feature type="compositionally biased region" description="Basic and acidic residues" evidence="2">
    <location>
        <begin position="388"/>
        <end position="406"/>
    </location>
</feature>
<evidence type="ECO:0000259" key="5">
    <source>
        <dbReference type="Pfam" id="PF12484"/>
    </source>
</evidence>
<protein>
    <recommendedName>
        <fullName evidence="8">PPE family domain-containing protein</fullName>
    </recommendedName>
</protein>
<dbReference type="Pfam" id="PF12484">
    <property type="entry name" value="PPE-SVP"/>
    <property type="match status" value="1"/>
</dbReference>
<organism evidence="6 7">
    <name type="scientific">Mycobacterium sherrisii</name>
    <dbReference type="NCBI Taxonomy" id="243061"/>
    <lineage>
        <taxon>Bacteria</taxon>
        <taxon>Bacillati</taxon>
        <taxon>Actinomycetota</taxon>
        <taxon>Actinomycetes</taxon>
        <taxon>Mycobacteriales</taxon>
        <taxon>Mycobacteriaceae</taxon>
        <taxon>Mycobacterium</taxon>
        <taxon>Mycobacterium simiae complex</taxon>
    </lineage>
</organism>
<dbReference type="GO" id="GO:0052572">
    <property type="term" value="P:response to host immune response"/>
    <property type="evidence" value="ECO:0007669"/>
    <property type="project" value="TreeGrafter"/>
</dbReference>
<feature type="region of interest" description="Disordered" evidence="2">
    <location>
        <begin position="162"/>
        <end position="181"/>
    </location>
</feature>
<evidence type="ECO:0000259" key="4">
    <source>
        <dbReference type="Pfam" id="PF09851"/>
    </source>
</evidence>
<evidence type="ECO:0008006" key="8">
    <source>
        <dbReference type="Google" id="ProtNLM"/>
    </source>
</evidence>